<reference evidence="1 3" key="1">
    <citation type="submission" date="2018-09" db="EMBL/GenBank/DDBJ databases">
        <title>A high-quality reference genome of wild soybean provides a powerful tool to mine soybean genomes.</title>
        <authorList>
            <person name="Xie M."/>
            <person name="Chung C.Y.L."/>
            <person name="Li M.-W."/>
            <person name="Wong F.-L."/>
            <person name="Chan T.-F."/>
            <person name="Lam H.-M."/>
        </authorList>
    </citation>
    <scope>NUCLEOTIDE SEQUENCE [LARGE SCALE GENOMIC DNA]</scope>
    <source>
        <strain evidence="3">cv. W05</strain>
        <tissue evidence="1">Hypocotyl of etiolated seedlings</tissue>
    </source>
</reference>
<dbReference type="GO" id="GO:0003872">
    <property type="term" value="F:6-phosphofructokinase activity"/>
    <property type="evidence" value="ECO:0007669"/>
    <property type="project" value="UniProtKB-EC"/>
</dbReference>
<dbReference type="FunFam" id="3.40.190.10:FF:000054">
    <property type="entry name" value="Glutamate receptor"/>
    <property type="match status" value="1"/>
</dbReference>
<feature type="non-terminal residue" evidence="1">
    <location>
        <position position="1"/>
    </location>
</feature>
<gene>
    <name evidence="1" type="ORF">D0Y65_055157</name>
</gene>
<dbReference type="AlphaFoldDB" id="A0A445EYS4"/>
<dbReference type="SUPFAM" id="SSF53784">
    <property type="entry name" value="Phosphofructokinase"/>
    <property type="match status" value="1"/>
</dbReference>
<proteinExistence type="predicted"/>
<accession>A0A445EYS4</accession>
<keyword evidence="1" id="KW-0675">Receptor</keyword>
<organism evidence="1 3">
    <name type="scientific">Glycine soja</name>
    <name type="common">Wild soybean</name>
    <dbReference type="NCBI Taxonomy" id="3848"/>
    <lineage>
        <taxon>Eukaryota</taxon>
        <taxon>Viridiplantae</taxon>
        <taxon>Streptophyta</taxon>
        <taxon>Embryophyta</taxon>
        <taxon>Tracheophyta</taxon>
        <taxon>Spermatophyta</taxon>
        <taxon>Magnoliopsida</taxon>
        <taxon>eudicotyledons</taxon>
        <taxon>Gunneridae</taxon>
        <taxon>Pentapetalae</taxon>
        <taxon>rosids</taxon>
        <taxon>fabids</taxon>
        <taxon>Fabales</taxon>
        <taxon>Fabaceae</taxon>
        <taxon>Papilionoideae</taxon>
        <taxon>50 kb inversion clade</taxon>
        <taxon>NPAAA clade</taxon>
        <taxon>indigoferoid/millettioid clade</taxon>
        <taxon>Phaseoleae</taxon>
        <taxon>Glycine</taxon>
        <taxon>Glycine subgen. Soja</taxon>
    </lineage>
</organism>
<dbReference type="EMBL" id="QZWG01000979">
    <property type="protein sequence ID" value="RZB41537.1"/>
    <property type="molecule type" value="Genomic_DNA"/>
</dbReference>
<dbReference type="InterPro" id="IPR035966">
    <property type="entry name" value="PKF_sf"/>
</dbReference>
<evidence type="ECO:0000313" key="2">
    <source>
        <dbReference type="EMBL" id="RZB41537.1"/>
    </source>
</evidence>
<sequence>IAIRSSPSARRESTNPNLGCHRRLSLQVHTQETRLSLWVPVITATETHVFRRRQHGGDRVEVIATEIRTYLRPKLWMKTNPRPTMEGPRELITFSVERRFPCPRNEGPLSSACIRKPSELKPNVSLSGVKVVTDLVIDKSFGFDTAVEEAQGAINFAHVEAESTENGNDIVKLIGRYSVQYKFIMFGDGHKNPSYCDLVNMITSDVFDAAVGDIAIVSVRTKIVDFTRPYIESGLVVVAPVKKIKVKCLGFLATIYSTYVGCHCIFFPLCWSSGVDS</sequence>
<dbReference type="EC" id="2.7.1.11" evidence="1 2"/>
<protein>
    <submittedName>
        <fullName evidence="1">Glutamate receptor 3.2 isoform A</fullName>
    </submittedName>
    <submittedName>
        <fullName evidence="2">Glutamate receptor 3.2 isoform B</fullName>
        <ecNumber evidence="1 2">2.7.1.11</ecNumber>
    </submittedName>
</protein>
<name>A0A445EYS4_GLYSO</name>
<dbReference type="Proteomes" id="UP000289340">
    <property type="component" value="Unassembled WGS sequence"/>
</dbReference>
<keyword evidence="3" id="KW-1185">Reference proteome</keyword>
<evidence type="ECO:0000313" key="3">
    <source>
        <dbReference type="Proteomes" id="UP000289340"/>
    </source>
</evidence>
<evidence type="ECO:0000313" key="1">
    <source>
        <dbReference type="EMBL" id="RZB41536.1"/>
    </source>
</evidence>
<dbReference type="EMBL" id="QZWG01000979">
    <property type="protein sequence ID" value="RZB41536.1"/>
    <property type="molecule type" value="Genomic_DNA"/>
</dbReference>
<dbReference type="PANTHER" id="PTHR18966">
    <property type="entry name" value="IONOTROPIC GLUTAMATE RECEPTOR"/>
    <property type="match status" value="1"/>
</dbReference>
<keyword evidence="1" id="KW-0808">Transferase</keyword>
<dbReference type="Gene3D" id="3.40.190.10">
    <property type="entry name" value="Periplasmic binding protein-like II"/>
    <property type="match status" value="1"/>
</dbReference>
<comment type="caution">
    <text evidence="1">The sequence shown here is derived from an EMBL/GenBank/DDBJ whole genome shotgun (WGS) entry which is preliminary data.</text>
</comment>
<dbReference type="InterPro" id="IPR015683">
    <property type="entry name" value="Ionotropic_Glu_rcpt"/>
</dbReference>
<dbReference type="SUPFAM" id="SSF53850">
    <property type="entry name" value="Periplasmic binding protein-like II"/>
    <property type="match status" value="1"/>
</dbReference>